<name>A0A0M6WU07_9FIRM</name>
<dbReference type="InterPro" id="IPR022742">
    <property type="entry name" value="Hydrolase_4"/>
</dbReference>
<dbReference type="GO" id="GO:0016787">
    <property type="term" value="F:hydrolase activity"/>
    <property type="evidence" value="ECO:0007669"/>
    <property type="project" value="UniProtKB-KW"/>
</dbReference>
<dbReference type="Proteomes" id="UP000049979">
    <property type="component" value="Unassembled WGS sequence"/>
</dbReference>
<dbReference type="EMBL" id="CVRR01000037">
    <property type="protein sequence ID" value="CRL40724.1"/>
    <property type="molecule type" value="Genomic_DNA"/>
</dbReference>
<dbReference type="Pfam" id="PF12146">
    <property type="entry name" value="Hydrolase_4"/>
    <property type="match status" value="1"/>
</dbReference>
<dbReference type="Gene3D" id="3.40.50.1820">
    <property type="entry name" value="alpha/beta hydrolase"/>
    <property type="match status" value="1"/>
</dbReference>
<accession>A0A0M6WU07</accession>
<dbReference type="AlphaFoldDB" id="A0A0M6WU07"/>
<dbReference type="InterPro" id="IPR051044">
    <property type="entry name" value="MAG_DAG_Lipase"/>
</dbReference>
<feature type="domain" description="Serine aminopeptidase S33" evidence="1">
    <location>
        <begin position="23"/>
        <end position="286"/>
    </location>
</feature>
<dbReference type="InterPro" id="IPR029058">
    <property type="entry name" value="AB_hydrolase_fold"/>
</dbReference>
<keyword evidence="2" id="KW-0378">Hydrolase</keyword>
<dbReference type="OrthoDB" id="9806902at2"/>
<sequence length="301" mass="34364">MENIVLKASDGYALSLAVFEREHPRGYIQIIHGMEEHKERYEAFAEQLWQAGFTVVTSDMRGHGEHAPKLGFFKEKDGDRYLLSDQVQITAYIRERFQTEKVMIFAHSMGTIIARNLLCTQSHSYAKVVLSGFPNYPGTQIIRIGFFLTNLLTRARGPMYHSKLVQQLSVGNFNKQVKHAKTEADWICSDEQVVQAYLKDPYCGHGFSVSAFHDLYMLTTAMHQVSNYRDVNEALPILMIRGSEDPCTGYEKGAKDSVDTLKQAGFSNISTITYPHMRHEILNEKENEKVYADVIAFYEKT</sequence>
<proteinExistence type="predicted"/>
<evidence type="ECO:0000313" key="3">
    <source>
        <dbReference type="Proteomes" id="UP000049979"/>
    </source>
</evidence>
<keyword evidence="3" id="KW-1185">Reference proteome</keyword>
<evidence type="ECO:0000313" key="2">
    <source>
        <dbReference type="EMBL" id="CRL40724.1"/>
    </source>
</evidence>
<dbReference type="STRING" id="301302.ERS852420_02379"/>
<protein>
    <submittedName>
        <fullName evidence="2">Alpha/beta hydrolase</fullName>
    </submittedName>
</protein>
<evidence type="ECO:0000259" key="1">
    <source>
        <dbReference type="Pfam" id="PF12146"/>
    </source>
</evidence>
<dbReference type="SUPFAM" id="SSF53474">
    <property type="entry name" value="alpha/beta-Hydrolases"/>
    <property type="match status" value="1"/>
</dbReference>
<dbReference type="RefSeq" id="WP_055068308.1">
    <property type="nucleotide sequence ID" value="NZ_CP173697.1"/>
</dbReference>
<gene>
    <name evidence="2" type="ORF">M72_10241</name>
</gene>
<reference evidence="3" key="1">
    <citation type="submission" date="2015-05" db="EMBL/GenBank/DDBJ databases">
        <authorList>
            <consortium name="Pathogen Informatics"/>
        </authorList>
    </citation>
    <scope>NUCLEOTIDE SEQUENCE [LARGE SCALE GENOMIC DNA]</scope>
    <source>
        <strain evidence="3">M72</strain>
    </source>
</reference>
<dbReference type="PANTHER" id="PTHR11614">
    <property type="entry name" value="PHOSPHOLIPASE-RELATED"/>
    <property type="match status" value="1"/>
</dbReference>
<organism evidence="2 3">
    <name type="scientific">Roseburia faecis</name>
    <dbReference type="NCBI Taxonomy" id="301302"/>
    <lineage>
        <taxon>Bacteria</taxon>
        <taxon>Bacillati</taxon>
        <taxon>Bacillota</taxon>
        <taxon>Clostridia</taxon>
        <taxon>Lachnospirales</taxon>
        <taxon>Lachnospiraceae</taxon>
        <taxon>Roseburia</taxon>
    </lineage>
</organism>